<reference evidence="2" key="1">
    <citation type="submission" date="2014-09" db="EMBL/GenBank/DDBJ databases">
        <authorList>
            <person name="Magalhaes I.L.F."/>
            <person name="Oliveira U."/>
            <person name="Santos F.R."/>
            <person name="Vidigal T.H.D.A."/>
            <person name="Brescovit A.D."/>
            <person name="Santos A.J."/>
        </authorList>
    </citation>
    <scope>NUCLEOTIDE SEQUENCE</scope>
    <source>
        <tissue evidence="2">Shoot tissue taken approximately 20 cm above the soil surface</tissue>
    </source>
</reference>
<evidence type="ECO:0000256" key="1">
    <source>
        <dbReference type="SAM" id="MobiDB-lite"/>
    </source>
</evidence>
<organism evidence="2">
    <name type="scientific">Arundo donax</name>
    <name type="common">Giant reed</name>
    <name type="synonym">Donax arundinaceus</name>
    <dbReference type="NCBI Taxonomy" id="35708"/>
    <lineage>
        <taxon>Eukaryota</taxon>
        <taxon>Viridiplantae</taxon>
        <taxon>Streptophyta</taxon>
        <taxon>Embryophyta</taxon>
        <taxon>Tracheophyta</taxon>
        <taxon>Spermatophyta</taxon>
        <taxon>Magnoliopsida</taxon>
        <taxon>Liliopsida</taxon>
        <taxon>Poales</taxon>
        <taxon>Poaceae</taxon>
        <taxon>PACMAD clade</taxon>
        <taxon>Arundinoideae</taxon>
        <taxon>Arundineae</taxon>
        <taxon>Arundo</taxon>
    </lineage>
</organism>
<name>A0A0A8Z8Z6_ARUDO</name>
<reference evidence="2" key="2">
    <citation type="journal article" date="2015" name="Data Brief">
        <title>Shoot transcriptome of the giant reed, Arundo donax.</title>
        <authorList>
            <person name="Barrero R.A."/>
            <person name="Guerrero F.D."/>
            <person name="Moolhuijzen P."/>
            <person name="Goolsby J.A."/>
            <person name="Tidwell J."/>
            <person name="Bellgard S.E."/>
            <person name="Bellgard M.I."/>
        </authorList>
    </citation>
    <scope>NUCLEOTIDE SEQUENCE</scope>
    <source>
        <tissue evidence="2">Shoot tissue taken approximately 20 cm above the soil surface</tissue>
    </source>
</reference>
<proteinExistence type="predicted"/>
<accession>A0A0A8Z8Z6</accession>
<dbReference type="EMBL" id="GBRH01264710">
    <property type="protein sequence ID" value="JAD33185.1"/>
    <property type="molecule type" value="Transcribed_RNA"/>
</dbReference>
<dbReference type="AlphaFoldDB" id="A0A0A8Z8Z6"/>
<evidence type="ECO:0000313" key="2">
    <source>
        <dbReference type="EMBL" id="JAD33185.1"/>
    </source>
</evidence>
<sequence length="61" mass="6270">MPIALASAISDQKGTSSAAVRQENGGDGDDGAGGYSNKDDVKKVLDVLEPFGSAKEMRSRA</sequence>
<protein>
    <submittedName>
        <fullName evidence="2">Uncharacterized protein</fullName>
    </submittedName>
</protein>
<feature type="compositionally biased region" description="Polar residues" evidence="1">
    <location>
        <begin position="9"/>
        <end position="19"/>
    </location>
</feature>
<feature type="region of interest" description="Disordered" evidence="1">
    <location>
        <begin position="1"/>
        <end position="41"/>
    </location>
</feature>